<dbReference type="Proteomes" id="UP000467841">
    <property type="component" value="Unassembled WGS sequence"/>
</dbReference>
<proteinExistence type="predicted"/>
<reference evidence="2" key="1">
    <citation type="submission" date="2020-01" db="EMBL/GenBank/DDBJ databases">
        <authorList>
            <person name="Mishra B."/>
        </authorList>
    </citation>
    <scope>NUCLEOTIDE SEQUENCE [LARGE SCALE GENOMIC DNA]</scope>
</reference>
<comment type="caution">
    <text evidence="2">The sequence shown here is derived from an EMBL/GenBank/DDBJ whole genome shotgun (WGS) entry which is preliminary data.</text>
</comment>
<feature type="region of interest" description="Disordered" evidence="1">
    <location>
        <begin position="35"/>
        <end position="55"/>
    </location>
</feature>
<protein>
    <submittedName>
        <fullName evidence="2">Uncharacterized protein</fullName>
    </submittedName>
</protein>
<feature type="compositionally biased region" description="Low complexity" evidence="1">
    <location>
        <begin position="35"/>
        <end position="45"/>
    </location>
</feature>
<dbReference type="AlphaFoldDB" id="A0A6D2JEP9"/>
<evidence type="ECO:0000313" key="3">
    <source>
        <dbReference type="Proteomes" id="UP000467841"/>
    </source>
</evidence>
<gene>
    <name evidence="2" type="ORF">MERR_LOCUS25647</name>
</gene>
<evidence type="ECO:0000313" key="2">
    <source>
        <dbReference type="EMBL" id="CAA7038412.1"/>
    </source>
</evidence>
<evidence type="ECO:0000256" key="1">
    <source>
        <dbReference type="SAM" id="MobiDB-lite"/>
    </source>
</evidence>
<keyword evidence="3" id="KW-1185">Reference proteome</keyword>
<dbReference type="EMBL" id="CACVBM020001193">
    <property type="protein sequence ID" value="CAA7038412.1"/>
    <property type="molecule type" value="Genomic_DNA"/>
</dbReference>
<name>A0A6D2JEP9_9BRAS</name>
<accession>A0A6D2JEP9</accession>
<sequence>MSSRQAPPPSWDSPPKLSSLKTKYAVLLHHYYSSHQTSSPTSSLPKAAQENHQTTLKVTMRQAPKDFVSGRALTPSLTKISYQSS</sequence>
<organism evidence="2 3">
    <name type="scientific">Microthlaspi erraticum</name>
    <dbReference type="NCBI Taxonomy" id="1685480"/>
    <lineage>
        <taxon>Eukaryota</taxon>
        <taxon>Viridiplantae</taxon>
        <taxon>Streptophyta</taxon>
        <taxon>Embryophyta</taxon>
        <taxon>Tracheophyta</taxon>
        <taxon>Spermatophyta</taxon>
        <taxon>Magnoliopsida</taxon>
        <taxon>eudicotyledons</taxon>
        <taxon>Gunneridae</taxon>
        <taxon>Pentapetalae</taxon>
        <taxon>rosids</taxon>
        <taxon>malvids</taxon>
        <taxon>Brassicales</taxon>
        <taxon>Brassicaceae</taxon>
        <taxon>Coluteocarpeae</taxon>
        <taxon>Microthlaspi</taxon>
    </lineage>
</organism>